<dbReference type="Pfam" id="PF01541">
    <property type="entry name" value="GIY-YIG"/>
    <property type="match status" value="1"/>
</dbReference>
<dbReference type="SUPFAM" id="SSF82771">
    <property type="entry name" value="GIY-YIG endonuclease"/>
    <property type="match status" value="1"/>
</dbReference>
<name>A0A1C0YCC8_9BACL</name>
<keyword evidence="3" id="KW-0255">Endonuclease</keyword>
<dbReference type="PANTHER" id="PTHR34477">
    <property type="entry name" value="UPF0213 PROTEIN YHBQ"/>
    <property type="match status" value="1"/>
</dbReference>
<dbReference type="PANTHER" id="PTHR34477:SF1">
    <property type="entry name" value="UPF0213 PROTEIN YHBQ"/>
    <property type="match status" value="1"/>
</dbReference>
<dbReference type="GO" id="GO:0004519">
    <property type="term" value="F:endonuclease activity"/>
    <property type="evidence" value="ECO:0007669"/>
    <property type="project" value="UniProtKB-KW"/>
</dbReference>
<organism evidence="3 4">
    <name type="scientific">Caryophanon tenue</name>
    <dbReference type="NCBI Taxonomy" id="33978"/>
    <lineage>
        <taxon>Bacteria</taxon>
        <taxon>Bacillati</taxon>
        <taxon>Bacillota</taxon>
        <taxon>Bacilli</taxon>
        <taxon>Bacillales</taxon>
        <taxon>Caryophanaceae</taxon>
        <taxon>Caryophanon</taxon>
    </lineage>
</organism>
<dbReference type="PROSITE" id="PS50164">
    <property type="entry name" value="GIY_YIG"/>
    <property type="match status" value="1"/>
</dbReference>
<keyword evidence="3" id="KW-0378">Hydrolase</keyword>
<proteinExistence type="inferred from homology"/>
<feature type="domain" description="GIY-YIG" evidence="2">
    <location>
        <begin position="4"/>
        <end position="79"/>
    </location>
</feature>
<evidence type="ECO:0000313" key="3">
    <source>
        <dbReference type="EMBL" id="OCS84838.1"/>
    </source>
</evidence>
<evidence type="ECO:0000259" key="2">
    <source>
        <dbReference type="PROSITE" id="PS50164"/>
    </source>
</evidence>
<dbReference type="InterPro" id="IPR000305">
    <property type="entry name" value="GIY-YIG_endonuc"/>
</dbReference>
<dbReference type="Proteomes" id="UP000093199">
    <property type="component" value="Unassembled WGS sequence"/>
</dbReference>
<protein>
    <submittedName>
        <fullName evidence="3">Endonuclease</fullName>
    </submittedName>
</protein>
<dbReference type="Gene3D" id="3.40.1440.10">
    <property type="entry name" value="GIY-YIG endonuclease"/>
    <property type="match status" value="1"/>
</dbReference>
<dbReference type="OrthoDB" id="9807770at2"/>
<dbReference type="CDD" id="cd10456">
    <property type="entry name" value="GIY-YIG_UPF0213"/>
    <property type="match status" value="1"/>
</dbReference>
<dbReference type="AlphaFoldDB" id="A0A1C0YCC8"/>
<accession>A0A1C0YCC8</accession>
<keyword evidence="3" id="KW-0540">Nuclease</keyword>
<keyword evidence="4" id="KW-1185">Reference proteome</keyword>
<dbReference type="InterPro" id="IPR050190">
    <property type="entry name" value="UPF0213_domain"/>
</dbReference>
<dbReference type="RefSeq" id="WP_066545567.1">
    <property type="nucleotide sequence ID" value="NZ_MASJ01000022.1"/>
</dbReference>
<evidence type="ECO:0000256" key="1">
    <source>
        <dbReference type="ARBA" id="ARBA00007435"/>
    </source>
</evidence>
<comment type="similarity">
    <text evidence="1">Belongs to the UPF0213 family.</text>
</comment>
<reference evidence="3 4" key="1">
    <citation type="submission" date="2016-07" db="EMBL/GenBank/DDBJ databases">
        <title>Caryophanon tenue genome sequencing.</title>
        <authorList>
            <person name="Verma A."/>
            <person name="Pal Y."/>
            <person name="Krishnamurthi S."/>
        </authorList>
    </citation>
    <scope>NUCLEOTIDE SEQUENCE [LARGE SCALE GENOMIC DNA]</scope>
    <source>
        <strain evidence="3 4">DSM 14152</strain>
    </source>
</reference>
<comment type="caution">
    <text evidence="3">The sequence shown here is derived from an EMBL/GenBank/DDBJ whole genome shotgun (WGS) entry which is preliminary data.</text>
</comment>
<gene>
    <name evidence="3" type="ORF">A6M13_14895</name>
</gene>
<dbReference type="EMBL" id="MASJ01000022">
    <property type="protein sequence ID" value="OCS84838.1"/>
    <property type="molecule type" value="Genomic_DNA"/>
</dbReference>
<evidence type="ECO:0000313" key="4">
    <source>
        <dbReference type="Proteomes" id="UP000093199"/>
    </source>
</evidence>
<dbReference type="STRING" id="33978.A6M13_14895"/>
<sequence>MENNKHTFYVLQCADGTFYAGYTNDLAKRTATHNAGKGAKYTKPRLPVKVVYTETFDTKQEAMRREYAFKQLNRSQKERIIWGERHEISKK</sequence>
<dbReference type="InterPro" id="IPR035901">
    <property type="entry name" value="GIY-YIG_endonuc_sf"/>
</dbReference>